<reference evidence="1" key="3">
    <citation type="submission" date="2012-07" db="EMBL/GenBank/DDBJ databases">
        <authorList>
            <person name="Akiyama T."/>
            <person name="Takeshita N."/>
            <person name="Ohmagari N."/>
            <person name="Kirikae T."/>
        </authorList>
    </citation>
    <scope>NUCLEOTIDE SEQUENCE</scope>
    <source>
        <strain evidence="1">ATCC BAA-847</strain>
    </source>
</reference>
<evidence type="ECO:0000313" key="3">
    <source>
        <dbReference type="Proteomes" id="UP000005755"/>
    </source>
</evidence>
<dbReference type="EMBL" id="DS990391">
    <property type="protein sequence ID" value="EFR45517.1"/>
    <property type="molecule type" value="Genomic_DNA"/>
</dbReference>
<keyword evidence="3" id="KW-1185">Reference proteome</keyword>
<proteinExistence type="predicted"/>
<evidence type="ECO:0000313" key="1">
    <source>
        <dbReference type="EMBL" id="BAM32896.1"/>
    </source>
</evidence>
<evidence type="ECO:0000313" key="4">
    <source>
        <dbReference type="Proteomes" id="UP000006036"/>
    </source>
</evidence>
<dbReference type="Proteomes" id="UP000006036">
    <property type="component" value="Chromosome 1"/>
</dbReference>
<dbReference type="KEGG" id="hcb:HCBAA847_1666"/>
<protein>
    <submittedName>
        <fullName evidence="1">Uncharacterized protein</fullName>
    </submittedName>
</protein>
<evidence type="ECO:0000313" key="2">
    <source>
        <dbReference type="EMBL" id="EFR45517.1"/>
    </source>
</evidence>
<gene>
    <name evidence="1" type="ORF">HCBAA847_1666</name>
    <name evidence="2" type="ORF">HCCG_00063</name>
</gene>
<dbReference type="RefSeq" id="WP_002955340.1">
    <property type="nucleotide sequence ID" value="NC_020555.1"/>
</dbReference>
<reference evidence="1 4" key="2">
    <citation type="journal article" date="2012" name="J. Bacteriol.">
        <title>Complete Genome Sequence of Helicobacter cinaedi Type Strain ATCC BAA-847.</title>
        <authorList>
            <person name="Miyoshi-Akiyama T."/>
            <person name="Takeshita N."/>
            <person name="Ohmagari N."/>
            <person name="Kirikae T."/>
        </authorList>
    </citation>
    <scope>NUCLEOTIDE SEQUENCE [LARGE SCALE GENOMIC DNA]</scope>
    <source>
        <strain evidence="1 4">ATCC BAA-847</strain>
    </source>
</reference>
<dbReference type="Proteomes" id="UP000005755">
    <property type="component" value="Unassembled WGS sequence"/>
</dbReference>
<dbReference type="EMBL" id="AP012492">
    <property type="protein sequence ID" value="BAM32896.1"/>
    <property type="molecule type" value="Genomic_DNA"/>
</dbReference>
<reference evidence="3" key="4">
    <citation type="journal article" date="2014" name="Genome Announc.">
        <title>Draft genome sequences of six enterohepatic helicobacter species isolated from humans and one from rhesus macaques.</title>
        <authorList>
            <person name="Shen Z."/>
            <person name="Sheh A."/>
            <person name="Young S.K."/>
            <person name="Abouelliel A."/>
            <person name="Ward D.V."/>
            <person name="Earl A.M."/>
            <person name="Fox J.G."/>
        </authorList>
    </citation>
    <scope>NUCLEOTIDE SEQUENCE [LARGE SCALE GENOMIC DNA]</scope>
    <source>
        <strain evidence="3">CCUG 18818</strain>
    </source>
</reference>
<reference evidence="2" key="1">
    <citation type="submission" date="2008-08" db="EMBL/GenBank/DDBJ databases">
        <title>Annotation of Helicobacter cinaedi strain CCUG 18818.</title>
        <authorList>
            <consortium name="The Broad Institute Genome Sequencing Platform"/>
            <person name="Fox J.G."/>
            <person name="Shen Z."/>
            <person name="Charoenlap N."/>
            <person name="Schauer D.B."/>
            <person name="Ward D."/>
            <person name="Mehta T."/>
            <person name="Young S."/>
            <person name="Jaffe D."/>
            <person name="Gnerre S."/>
            <person name="Berlin A."/>
            <person name="Heiman D."/>
            <person name="Hepburn T."/>
            <person name="Shea T."/>
            <person name="Sykes S."/>
            <person name="Alvarado L."/>
            <person name="Kodira C."/>
            <person name="Borodovsky M."/>
            <person name="Lander E."/>
            <person name="Galagan J."/>
            <person name="Nusbaum C."/>
            <person name="Birren B."/>
        </authorList>
    </citation>
    <scope>NUCLEOTIDE SEQUENCE</scope>
    <source>
        <strain evidence="2">CCUG 18818</strain>
    </source>
</reference>
<dbReference type="AlphaFoldDB" id="A0AAI8MPA8"/>
<sequence length="149" mass="17044">MDKLNMDILKELNSSYGREWLTFSEKGLALHYKGALKGFIEENNIVSKVDFDKRFGDFRDEVLIKNGLDELLYCGDNDMLHPYNFGLTNAPVFGIGGVLGVEDMPVKYAFLFFNRYQVVDWLEELVKSGEVTFETFVDNTKAYEASLAE</sequence>
<name>A0AAI8MPA8_9HELI</name>
<organism evidence="1 4">
    <name type="scientific">Helicobacter cinaedi CCUG 18818 = ATCC BAA-847</name>
    <dbReference type="NCBI Taxonomy" id="537971"/>
    <lineage>
        <taxon>Bacteria</taxon>
        <taxon>Pseudomonadati</taxon>
        <taxon>Campylobacterota</taxon>
        <taxon>Epsilonproteobacteria</taxon>
        <taxon>Campylobacterales</taxon>
        <taxon>Helicobacteraceae</taxon>
        <taxon>Helicobacter</taxon>
    </lineage>
</organism>
<accession>A0AAI8MPA8</accession>